<gene>
    <name evidence="2 4 5 6" type="primary">arl6ip6</name>
</gene>
<protein>
    <submittedName>
        <fullName evidence="2">ADP ribosylation factor like GTPase 6 interacting protein 6</fullName>
    </submittedName>
    <submittedName>
        <fullName evidence="4 5">ADP-ribosylation factor-like protein 6-interacting protein 6</fullName>
    </submittedName>
</protein>
<evidence type="ECO:0000313" key="2">
    <source>
        <dbReference type="Ensembl" id="ENSXETP00000059784"/>
    </source>
</evidence>
<reference evidence="4 5" key="3">
    <citation type="submission" date="2025-04" db="UniProtKB">
        <authorList>
            <consortium name="RefSeq"/>
        </authorList>
    </citation>
    <scope>IDENTIFICATION</scope>
    <source>
        <strain evidence="4 5">Nigerian</strain>
        <tissue evidence="4 5">Liver and blood</tissue>
    </source>
</reference>
<keyword evidence="1" id="KW-1133">Transmembrane helix</keyword>
<keyword evidence="1" id="KW-0472">Membrane</keyword>
<evidence type="ECO:0000256" key="1">
    <source>
        <dbReference type="SAM" id="Phobius"/>
    </source>
</evidence>
<organism evidence="2">
    <name type="scientific">Xenopus tropicalis</name>
    <name type="common">Western clawed frog</name>
    <name type="synonym">Silurana tropicalis</name>
    <dbReference type="NCBI Taxonomy" id="8364"/>
    <lineage>
        <taxon>Eukaryota</taxon>
        <taxon>Metazoa</taxon>
        <taxon>Chordata</taxon>
        <taxon>Craniata</taxon>
        <taxon>Vertebrata</taxon>
        <taxon>Euteleostomi</taxon>
        <taxon>Amphibia</taxon>
        <taxon>Batrachia</taxon>
        <taxon>Anura</taxon>
        <taxon>Pipoidea</taxon>
        <taxon>Pipidae</taxon>
        <taxon>Xenopodinae</taxon>
        <taxon>Xenopus</taxon>
        <taxon>Silurana</taxon>
    </lineage>
</organism>
<dbReference type="PANTHER" id="PTHR28640">
    <property type="entry name" value="ADP-RIBOSYLATION FACTOR-LIKE PROTEIN 6-INTERACTING PROTEIN 6"/>
    <property type="match status" value="1"/>
</dbReference>
<dbReference type="OMA" id="WTSKADN"/>
<dbReference type="Proteomes" id="UP000008143">
    <property type="component" value="Chromosome 9"/>
</dbReference>
<dbReference type="GeneID" id="100379728"/>
<dbReference type="PANTHER" id="PTHR28640:SF1">
    <property type="entry name" value="ADP-RIBOSYLATION FACTOR-LIKE PROTEIN 6-INTERACTING PROTEIN 6"/>
    <property type="match status" value="1"/>
</dbReference>
<evidence type="ECO:0000313" key="5">
    <source>
        <dbReference type="RefSeq" id="XP_002936700.1"/>
    </source>
</evidence>
<dbReference type="RefSeq" id="XP_002936700.1">
    <property type="nucleotide sequence ID" value="XM_002936654.4"/>
</dbReference>
<dbReference type="Pfam" id="PF15062">
    <property type="entry name" value="ARL6IP6"/>
    <property type="match status" value="1"/>
</dbReference>
<dbReference type="CTD" id="151188"/>
<dbReference type="InterPro" id="IPR029383">
    <property type="entry name" value="ARL6IP6"/>
</dbReference>
<reference evidence="2" key="2">
    <citation type="submission" date="2020-05" db="UniProtKB">
        <authorList>
            <consortium name="Ensembl"/>
        </authorList>
    </citation>
    <scope>IDENTIFICATION</scope>
</reference>
<dbReference type="Bgee" id="ENSXETG00000029993">
    <property type="expression patterns" value="Expressed in blastula and 15 other cell types or tissues"/>
</dbReference>
<feature type="transmembrane region" description="Helical" evidence="1">
    <location>
        <begin position="196"/>
        <end position="215"/>
    </location>
</feature>
<sequence length="218" mass="24007">MDISYGGSSRRLRSGSRNLVSVTVTSQSQRWPSNADTEENSLVRNLDTDLYEAMTPLSSSPKSASEDSLSNPALEEFGHNGTVVSQVVTAKRHKRWPARVLSMFCCLVVVCILSVLLAVLYLVVQDMRSGREINDEGDKISLLGFWSLLALSLLAGLSCCSFSWTVTYFDSYEPGMFPPTPLSPARFRKMTGHSFHIGYTMAILNGIVAALTVLWCLL</sequence>
<evidence type="ECO:0000313" key="6">
    <source>
        <dbReference type="Xenbase" id="XB-GENE-973153"/>
    </source>
</evidence>
<evidence type="ECO:0000313" key="4">
    <source>
        <dbReference type="RefSeq" id="XP_002936699.1"/>
    </source>
</evidence>
<proteinExistence type="predicted"/>
<dbReference type="OrthoDB" id="10070125at2759"/>
<evidence type="ECO:0000313" key="3">
    <source>
        <dbReference type="Proteomes" id="UP000008143"/>
    </source>
</evidence>
<dbReference type="KEGG" id="xtr:100379728"/>
<dbReference type="AGR" id="Xenbase:XB-GENE-973153"/>
<dbReference type="GeneTree" id="ENSGT00390000009987"/>
<reference evidence="2" key="1">
    <citation type="journal article" date="2010" name="Science">
        <title>The genome of the Western clawed frog Xenopus tropicalis.</title>
        <authorList>
            <person name="Hellsten U."/>
            <person name="Harland R.M."/>
            <person name="Gilchrist M.J."/>
            <person name="Hendrix D."/>
            <person name="Jurka J."/>
            <person name="Kapitonov V."/>
            <person name="Ovcharenko I."/>
            <person name="Putnam N.H."/>
            <person name="Shu S."/>
            <person name="Taher L."/>
            <person name="Blitz I.L."/>
            <person name="Blumberg B."/>
            <person name="Dichmann D.S."/>
            <person name="Dubchak I."/>
            <person name="Amaya E."/>
            <person name="Detter J.C."/>
            <person name="Fletcher R."/>
            <person name="Gerhard D.S."/>
            <person name="Goodstein D."/>
            <person name="Graves T."/>
            <person name="Grigoriev I.V."/>
            <person name="Grimwood J."/>
            <person name="Kawashima T."/>
            <person name="Lindquist E."/>
            <person name="Lucas S.M."/>
            <person name="Mead P.E."/>
            <person name="Mitros T."/>
            <person name="Ogino H."/>
            <person name="Ohta Y."/>
            <person name="Poliakov A.V."/>
            <person name="Pollet N."/>
            <person name="Robert J."/>
            <person name="Salamov A."/>
            <person name="Sater A.K."/>
            <person name="Schmutz J."/>
            <person name="Terry A."/>
            <person name="Vize P.D."/>
            <person name="Warren W.C."/>
            <person name="Wells D."/>
            <person name="Wills A."/>
            <person name="Wilson R.K."/>
            <person name="Zimmerman L.B."/>
            <person name="Zorn A.M."/>
            <person name="Grainger R."/>
            <person name="Grammer T."/>
            <person name="Khokha M.K."/>
            <person name="Richardson P.M."/>
            <person name="Rokhsar D.S."/>
        </authorList>
    </citation>
    <scope>NUCLEOTIDE SEQUENCE [LARGE SCALE GENOMIC DNA]</scope>
    <source>
        <strain evidence="2">Nigerian</strain>
    </source>
</reference>
<name>A0A6I8PZ01_XENTR</name>
<accession>A0A6I8PZ01</accession>
<dbReference type="Ensembl" id="ENSXETT00000064257">
    <property type="protein sequence ID" value="ENSXETP00000059784"/>
    <property type="gene ID" value="ENSXETG00000029993"/>
</dbReference>
<keyword evidence="1" id="KW-0812">Transmembrane</keyword>
<feature type="transmembrane region" description="Helical" evidence="1">
    <location>
        <begin position="100"/>
        <end position="124"/>
    </location>
</feature>
<keyword evidence="3" id="KW-1185">Reference proteome</keyword>
<dbReference type="RefSeq" id="XP_002936699.1">
    <property type="nucleotide sequence ID" value="XM_002936653.4"/>
</dbReference>
<dbReference type="AlphaFoldDB" id="A0A6I8PZ01"/>
<feature type="transmembrane region" description="Helical" evidence="1">
    <location>
        <begin position="144"/>
        <end position="169"/>
    </location>
</feature>
<dbReference type="Xenbase" id="XB-GENE-973153">
    <property type="gene designation" value="arl6ip6"/>
</dbReference>